<feature type="domain" description="PhoU" evidence="3">
    <location>
        <begin position="23"/>
        <end position="111"/>
    </location>
</feature>
<dbReference type="InterPro" id="IPR038078">
    <property type="entry name" value="PhoU-like_sf"/>
</dbReference>
<evidence type="ECO:0000313" key="5">
    <source>
        <dbReference type="Proteomes" id="UP000732399"/>
    </source>
</evidence>
<evidence type="ECO:0000259" key="3">
    <source>
        <dbReference type="Pfam" id="PF01895"/>
    </source>
</evidence>
<keyword evidence="2" id="KW-0813">Transport</keyword>
<evidence type="ECO:0000313" key="4">
    <source>
        <dbReference type="EMBL" id="NJR78229.1"/>
    </source>
</evidence>
<dbReference type="Proteomes" id="UP000732399">
    <property type="component" value="Unassembled WGS sequence"/>
</dbReference>
<dbReference type="EMBL" id="JAAVJH010000003">
    <property type="protein sequence ID" value="NJR78229.1"/>
    <property type="molecule type" value="Genomic_DNA"/>
</dbReference>
<dbReference type="NCBIfam" id="TIGR02135">
    <property type="entry name" value="phoU_full"/>
    <property type="match status" value="1"/>
</dbReference>
<dbReference type="RefSeq" id="WP_168133746.1">
    <property type="nucleotide sequence ID" value="NZ_JAAVJH010000003.1"/>
</dbReference>
<comment type="caution">
    <text evidence="4">The sequence shown here is derived from an EMBL/GenBank/DDBJ whole genome shotgun (WGS) entry which is preliminary data.</text>
</comment>
<keyword evidence="2" id="KW-0963">Cytoplasm</keyword>
<proteinExistence type="inferred from homology"/>
<organism evidence="4 5">
    <name type="scientific">Sphingomonas corticis</name>
    <dbReference type="NCBI Taxonomy" id="2722791"/>
    <lineage>
        <taxon>Bacteria</taxon>
        <taxon>Pseudomonadati</taxon>
        <taxon>Pseudomonadota</taxon>
        <taxon>Alphaproteobacteria</taxon>
        <taxon>Sphingomonadales</taxon>
        <taxon>Sphingomonadaceae</taxon>
        <taxon>Sphingomonas</taxon>
    </lineage>
</organism>
<protein>
    <recommendedName>
        <fullName evidence="2">Phosphate-specific transport system accessory protein PhoU</fullName>
    </recommendedName>
</protein>
<name>A0ABX1CJR7_9SPHN</name>
<evidence type="ECO:0000256" key="1">
    <source>
        <dbReference type="ARBA" id="ARBA00008107"/>
    </source>
</evidence>
<dbReference type="PANTHER" id="PTHR42930:SF3">
    <property type="entry name" value="PHOSPHATE-SPECIFIC TRANSPORT SYSTEM ACCESSORY PROTEIN PHOU"/>
    <property type="match status" value="1"/>
</dbReference>
<evidence type="ECO:0000256" key="2">
    <source>
        <dbReference type="PIRNR" id="PIRNR003107"/>
    </source>
</evidence>
<reference evidence="4 5" key="1">
    <citation type="submission" date="2020-03" db="EMBL/GenBank/DDBJ databases">
        <authorList>
            <person name="Wang L."/>
            <person name="He N."/>
            <person name="Li Y."/>
            <person name="Fang Y."/>
            <person name="Zhang F."/>
        </authorList>
    </citation>
    <scope>NUCLEOTIDE SEQUENCE [LARGE SCALE GENOMIC DNA]</scope>
    <source>
        <strain evidence="4 5">36D10-4-7</strain>
    </source>
</reference>
<accession>A0ABX1CJR7</accession>
<comment type="function">
    <text evidence="2">Plays a role in the regulation of phosphate uptake.</text>
</comment>
<feature type="domain" description="PhoU" evidence="3">
    <location>
        <begin position="128"/>
        <end position="211"/>
    </location>
</feature>
<sequence length="228" mass="25221">MASQQEHTVKAFDQDIGQLRGLISQMGGLAEAAIGHAMTALQRGDLELADRIRQDDRRIDAIEADVERTAVRIIALRAPLANDLREVVAALKIAAVVERIGDYAKNIAKRVPLIEGEHRIEPLSTVPAMAKIAAEMVHDALDAFAARDAAKAVEIVRRDRTLDDFYDSIFRTLVTYMVENPKTISQCAHLLFVAKNLERIGDHATNVAEMVHFAATGNQMTDREWGNQ</sequence>
<gene>
    <name evidence="4" type="primary">phoU</name>
    <name evidence="4" type="ORF">HBH26_06310</name>
</gene>
<comment type="subunit">
    <text evidence="2">Homodimer.</text>
</comment>
<dbReference type="Gene3D" id="1.20.58.220">
    <property type="entry name" value="Phosphate transport system protein phou homolog 2, domain 2"/>
    <property type="match status" value="2"/>
</dbReference>
<keyword evidence="2" id="KW-0592">Phosphate transport</keyword>
<comment type="similarity">
    <text evidence="1 2">Belongs to the PhoU family.</text>
</comment>
<keyword evidence="5" id="KW-1185">Reference proteome</keyword>
<dbReference type="Pfam" id="PF01895">
    <property type="entry name" value="PhoU"/>
    <property type="match status" value="2"/>
</dbReference>
<dbReference type="PANTHER" id="PTHR42930">
    <property type="entry name" value="PHOSPHATE-SPECIFIC TRANSPORT SYSTEM ACCESSORY PROTEIN PHOU"/>
    <property type="match status" value="1"/>
</dbReference>
<dbReference type="InterPro" id="IPR028366">
    <property type="entry name" value="PhoU"/>
</dbReference>
<comment type="subcellular location">
    <subcellularLocation>
        <location evidence="2">Cytoplasm</location>
    </subcellularLocation>
</comment>
<dbReference type="InterPro" id="IPR026022">
    <property type="entry name" value="PhoU_dom"/>
</dbReference>
<dbReference type="SUPFAM" id="SSF109755">
    <property type="entry name" value="PhoU-like"/>
    <property type="match status" value="1"/>
</dbReference>
<dbReference type="PIRSF" id="PIRSF003107">
    <property type="entry name" value="PhoU"/>
    <property type="match status" value="1"/>
</dbReference>